<reference evidence="1" key="2">
    <citation type="journal article" date="2015" name="Fish Shellfish Immunol.">
        <title>Early steps in the European eel (Anguilla anguilla)-Vibrio vulnificus interaction in the gills: Role of the RtxA13 toxin.</title>
        <authorList>
            <person name="Callol A."/>
            <person name="Pajuelo D."/>
            <person name="Ebbesson L."/>
            <person name="Teles M."/>
            <person name="MacKenzie S."/>
            <person name="Amaro C."/>
        </authorList>
    </citation>
    <scope>NUCLEOTIDE SEQUENCE</scope>
</reference>
<dbReference type="AlphaFoldDB" id="A0A0E9X195"/>
<evidence type="ECO:0000313" key="1">
    <source>
        <dbReference type="EMBL" id="JAH95463.1"/>
    </source>
</evidence>
<reference evidence="1" key="1">
    <citation type="submission" date="2014-11" db="EMBL/GenBank/DDBJ databases">
        <authorList>
            <person name="Amaro Gonzalez C."/>
        </authorList>
    </citation>
    <scope>NUCLEOTIDE SEQUENCE</scope>
</reference>
<accession>A0A0E9X195</accession>
<name>A0A0E9X195_ANGAN</name>
<dbReference type="EMBL" id="GBXM01013114">
    <property type="protein sequence ID" value="JAH95463.1"/>
    <property type="molecule type" value="Transcribed_RNA"/>
</dbReference>
<proteinExistence type="predicted"/>
<sequence length="48" mass="5335">MICCSCEMDFTRCPARSHWNGTSYGYSSASSTCSGLVEYVQIKTTLCR</sequence>
<protein>
    <submittedName>
        <fullName evidence="1">Uncharacterized protein</fullName>
    </submittedName>
</protein>
<organism evidence="1">
    <name type="scientific">Anguilla anguilla</name>
    <name type="common">European freshwater eel</name>
    <name type="synonym">Muraena anguilla</name>
    <dbReference type="NCBI Taxonomy" id="7936"/>
    <lineage>
        <taxon>Eukaryota</taxon>
        <taxon>Metazoa</taxon>
        <taxon>Chordata</taxon>
        <taxon>Craniata</taxon>
        <taxon>Vertebrata</taxon>
        <taxon>Euteleostomi</taxon>
        <taxon>Actinopterygii</taxon>
        <taxon>Neopterygii</taxon>
        <taxon>Teleostei</taxon>
        <taxon>Anguilliformes</taxon>
        <taxon>Anguillidae</taxon>
        <taxon>Anguilla</taxon>
    </lineage>
</organism>